<reference evidence="1 2" key="1">
    <citation type="submission" date="2018-11" db="EMBL/GenBank/DDBJ databases">
        <title>Complete genome sequencing of the Actinobacteria Serinibacter sp. K3-2.</title>
        <authorList>
            <person name="Rakitin A.L."/>
            <person name="Beletsky A.V."/>
            <person name="Mardanov A.V."/>
            <person name="Ravin N.V."/>
            <person name="Gromova A.S."/>
            <person name="Filippova S.N."/>
            <person name="Gal'Chenko V.F."/>
        </authorList>
    </citation>
    <scope>NUCLEOTIDE SEQUENCE [LARGE SCALE GENOMIC DNA]</scope>
    <source>
        <strain evidence="1 2">K3-2</strain>
    </source>
</reference>
<dbReference type="Proteomes" id="UP000297318">
    <property type="component" value="Unassembled WGS sequence"/>
</dbReference>
<evidence type="ECO:0000313" key="1">
    <source>
        <dbReference type="EMBL" id="TGO05643.1"/>
    </source>
</evidence>
<dbReference type="RefSeq" id="WP_199241548.1">
    <property type="nucleotide sequence ID" value="NZ_RHPJ01000002.1"/>
</dbReference>
<sequence length="134" mass="14665">MPFRSKETLERWLEEFSPSLAAGRPARVVVHDGPIGADTGLVVVPLLNATTSVHVMPVAPGGARYQVTIEPQLDETVLSGQELRELAGELLVAAELCEYLEVRSVQHLDQFPWSEIAPVVEFELTNDDTSGRSL</sequence>
<keyword evidence="2" id="KW-1185">Reference proteome</keyword>
<comment type="caution">
    <text evidence="1">The sequence shown here is derived from an EMBL/GenBank/DDBJ whole genome shotgun (WGS) entry which is preliminary data.</text>
</comment>
<protein>
    <submittedName>
        <fullName evidence="1">Uncharacterized protein</fullName>
    </submittedName>
</protein>
<accession>A0A4Z1E587</accession>
<proteinExistence type="predicted"/>
<dbReference type="EMBL" id="RHPJ01000002">
    <property type="protein sequence ID" value="TGO05643.1"/>
    <property type="molecule type" value="Genomic_DNA"/>
</dbReference>
<organism evidence="1 2">
    <name type="scientific">Serinibacter arcticus</name>
    <dbReference type="NCBI Taxonomy" id="1655435"/>
    <lineage>
        <taxon>Bacteria</taxon>
        <taxon>Bacillati</taxon>
        <taxon>Actinomycetota</taxon>
        <taxon>Actinomycetes</taxon>
        <taxon>Micrococcales</taxon>
        <taxon>Beutenbergiaceae</taxon>
        <taxon>Serinibacter</taxon>
    </lineage>
</organism>
<dbReference type="AlphaFoldDB" id="A0A4Z1E587"/>
<name>A0A4Z1E587_9MICO</name>
<evidence type="ECO:0000313" key="2">
    <source>
        <dbReference type="Proteomes" id="UP000297318"/>
    </source>
</evidence>
<gene>
    <name evidence="1" type="ORF">SERN_1647</name>
</gene>